<organism evidence="3 4">
    <name type="scientific">Schistosoma mekongi</name>
    <name type="common">Parasitic worm</name>
    <dbReference type="NCBI Taxonomy" id="38744"/>
    <lineage>
        <taxon>Eukaryota</taxon>
        <taxon>Metazoa</taxon>
        <taxon>Spiralia</taxon>
        <taxon>Lophotrochozoa</taxon>
        <taxon>Platyhelminthes</taxon>
        <taxon>Trematoda</taxon>
        <taxon>Digenea</taxon>
        <taxon>Strigeidida</taxon>
        <taxon>Schistosomatoidea</taxon>
        <taxon>Schistosomatidae</taxon>
        <taxon>Schistosoma</taxon>
    </lineage>
</organism>
<feature type="compositionally biased region" description="Basic and acidic residues" evidence="1">
    <location>
        <begin position="215"/>
        <end position="224"/>
    </location>
</feature>
<feature type="region of interest" description="Disordered" evidence="1">
    <location>
        <begin position="204"/>
        <end position="230"/>
    </location>
</feature>
<evidence type="ECO:0000256" key="2">
    <source>
        <dbReference type="SAM" id="Phobius"/>
    </source>
</evidence>
<evidence type="ECO:0000313" key="4">
    <source>
        <dbReference type="Proteomes" id="UP001292079"/>
    </source>
</evidence>
<comment type="caution">
    <text evidence="3">The sequence shown here is derived from an EMBL/GenBank/DDBJ whole genome shotgun (WGS) entry which is preliminary data.</text>
</comment>
<dbReference type="AlphaFoldDB" id="A0AAE1ZL73"/>
<keyword evidence="2" id="KW-0812">Transmembrane</keyword>
<keyword evidence="4" id="KW-1185">Reference proteome</keyword>
<sequence length="279" mass="32613">METLDTKWIHIKSNDCERTESSPATLGLTNMAGVFIMIGMGLVAGAILTLVEVLCAKRKGEQKKKLELSTVAVQHWRDNIQKRHSERYFPNIMDKQMQLYHNDKDKHTPQDVIQSHLLTNINMETSNNIKCNLLMNAKEIHSTTEYDILSTKSKMSRKRKASDDYSNEDDYVNDTQLFPYHITKNNNSLNKDYCITAYRCDQHDSDDDDDDDSHNDELVEKGQEQQDNEEEELMNREYELTEEDLNELIHHNNTFSITNINNKNNHYHRHHKWNIVSAV</sequence>
<dbReference type="EMBL" id="JALJAT010000001">
    <property type="protein sequence ID" value="KAK4475723.1"/>
    <property type="molecule type" value="Genomic_DNA"/>
</dbReference>
<accession>A0AAE1ZL73</accession>
<feature type="transmembrane region" description="Helical" evidence="2">
    <location>
        <begin position="31"/>
        <end position="55"/>
    </location>
</feature>
<dbReference type="Proteomes" id="UP001292079">
    <property type="component" value="Unassembled WGS sequence"/>
</dbReference>
<evidence type="ECO:0000313" key="3">
    <source>
        <dbReference type="EMBL" id="KAK4475723.1"/>
    </source>
</evidence>
<keyword evidence="2" id="KW-0472">Membrane</keyword>
<reference evidence="3" key="1">
    <citation type="submission" date="2022-04" db="EMBL/GenBank/DDBJ databases">
        <authorList>
            <person name="Xu L."/>
            <person name="Lv Z."/>
        </authorList>
    </citation>
    <scope>NUCLEOTIDE SEQUENCE</scope>
    <source>
        <strain evidence="3">LV_2022a</strain>
    </source>
</reference>
<protein>
    <submittedName>
        <fullName evidence="3">Uncharacterized protein</fullName>
    </submittedName>
</protein>
<feature type="compositionally biased region" description="Acidic residues" evidence="1">
    <location>
        <begin position="204"/>
        <end position="214"/>
    </location>
</feature>
<name>A0AAE1ZL73_SCHME</name>
<gene>
    <name evidence="3" type="ORF">MN116_000986</name>
</gene>
<evidence type="ECO:0000256" key="1">
    <source>
        <dbReference type="SAM" id="MobiDB-lite"/>
    </source>
</evidence>
<reference evidence="3" key="2">
    <citation type="journal article" date="2023" name="Infect Dis Poverty">
        <title>Chromosome-scale genome of the human blood fluke Schistosoma mekongi and its implications for public health.</title>
        <authorList>
            <person name="Zhou M."/>
            <person name="Xu L."/>
            <person name="Xu D."/>
            <person name="Chen W."/>
            <person name="Khan J."/>
            <person name="Hu Y."/>
            <person name="Huang H."/>
            <person name="Wei H."/>
            <person name="Zhang Y."/>
            <person name="Chusongsang P."/>
            <person name="Tanasarnprasert K."/>
            <person name="Hu X."/>
            <person name="Limpanont Y."/>
            <person name="Lv Z."/>
        </authorList>
    </citation>
    <scope>NUCLEOTIDE SEQUENCE</scope>
    <source>
        <strain evidence="3">LV_2022a</strain>
    </source>
</reference>
<proteinExistence type="predicted"/>
<keyword evidence="2" id="KW-1133">Transmembrane helix</keyword>